<dbReference type="EMBL" id="MT701590">
    <property type="protein sequence ID" value="QPB09104.1"/>
    <property type="molecule type" value="Genomic_DNA"/>
</dbReference>
<protein>
    <submittedName>
        <fullName evidence="2">Uncharacterized protein</fullName>
    </submittedName>
</protein>
<dbReference type="Proteomes" id="UP000662782">
    <property type="component" value="Segment"/>
</dbReference>
<accession>A0A873WUQ3</accession>
<keyword evidence="3" id="KW-1185">Reference proteome</keyword>
<organism evidence="2 3">
    <name type="scientific">Klebsiella phage Miami</name>
    <dbReference type="NCBI Taxonomy" id="2767581"/>
    <lineage>
        <taxon>Viruses</taxon>
        <taxon>Duplodnaviria</taxon>
        <taxon>Heunggongvirae</taxon>
        <taxon>Uroviricota</taxon>
        <taxon>Caudoviricetes</taxon>
        <taxon>Chimalliviridae</taxon>
        <taxon>Miamivirus</taxon>
        <taxon>Miamivirus miami</taxon>
    </lineage>
</organism>
<evidence type="ECO:0000313" key="3">
    <source>
        <dbReference type="Proteomes" id="UP000662782"/>
    </source>
</evidence>
<evidence type="ECO:0000313" key="2">
    <source>
        <dbReference type="EMBL" id="QPB09104.1"/>
    </source>
</evidence>
<name>A0A873WUQ3_9CAUD</name>
<reference evidence="2 3" key="1">
    <citation type="submission" date="2020-07" db="EMBL/GenBank/DDBJ databases">
        <title>Complete genome sequence of Klebsiella pneumoniae phage Miami.</title>
        <authorList>
            <person name="Mora D.A."/>
            <person name="Lessor L."/>
            <person name="Gill J."/>
            <person name="Liu M."/>
        </authorList>
    </citation>
    <scope>NUCLEOTIDE SEQUENCE [LARGE SCALE GENOMIC DNA]</scope>
</reference>
<proteinExistence type="predicted"/>
<sequence length="538" mass="60988">MSEENNIPAQGTAHDKNNHTMSQFQEPKDLKLGVFDPKEDNNFIKVFLGVDSEEYKKLSGLISRWLEYNFVLNEPNAKPAQINAVKDKYFGYLKEQYPNKTEEEVNELAQSYYSFATNFTENLYRRNETVNGAKTTNVSLKAQGIVEGDIVGRAPGLGKKLPMRDMMRRHFRRTTNEAENFDVLLRNSFIQLRISRPTILELGRLLEDIQLEVKNYVRQVNGNSLTLARISIARVIWKFVSDRIVSCSVKDTDDYYDLANNILWSDFGALCISLLSASSSKGVNFQLECLANNCDWEEYQVIDPSLLLRPIPENLSEEQSIALGNIVNGVQRYSREEITKLQNKTKYDFDTKLMFDEGRQYFEIAPPTLSVAFETFDMFVDKVIPSIQQLRANTINDQEYAVALANLIQSIAGSEYAHWVKSYVINPESGTDGAPTKYDRLGEGGSREFNEGLFDILDSDVELSQELIKKINRIGPSMTLTIIGVPNYHCPRCAKSSSESGITYKGITPIDPLMAFFTLTQLMFMDRVVNLSGLDATP</sequence>
<evidence type="ECO:0000256" key="1">
    <source>
        <dbReference type="SAM" id="MobiDB-lite"/>
    </source>
</evidence>
<feature type="region of interest" description="Disordered" evidence="1">
    <location>
        <begin position="1"/>
        <end position="20"/>
    </location>
</feature>
<gene>
    <name evidence="2" type="ORF">CPT_Miami_009</name>
</gene>